<gene>
    <name evidence="2" type="ORF">IEO21_09504</name>
</gene>
<comment type="caution">
    <text evidence="2">The sequence shown here is derived from an EMBL/GenBank/DDBJ whole genome shotgun (WGS) entry which is preliminary data.</text>
</comment>
<evidence type="ECO:0000313" key="2">
    <source>
        <dbReference type="EMBL" id="KAF9803971.1"/>
    </source>
</evidence>
<evidence type="ECO:0000313" key="3">
    <source>
        <dbReference type="Proteomes" id="UP000639403"/>
    </source>
</evidence>
<feature type="region of interest" description="Disordered" evidence="1">
    <location>
        <begin position="1"/>
        <end position="32"/>
    </location>
</feature>
<evidence type="ECO:0000256" key="1">
    <source>
        <dbReference type="SAM" id="MobiDB-lite"/>
    </source>
</evidence>
<reference evidence="2" key="2">
    <citation type="journal article" name="Front. Microbiol.">
        <title>Degradative Capacity of Two Strains of Rhodonia placenta: From Phenotype to Genotype.</title>
        <authorList>
            <person name="Kolle M."/>
            <person name="Horta M.A.C."/>
            <person name="Nowrousian M."/>
            <person name="Ohm R.A."/>
            <person name="Benz J.P."/>
            <person name="Pilgard A."/>
        </authorList>
    </citation>
    <scope>NUCLEOTIDE SEQUENCE</scope>
    <source>
        <strain evidence="2">FPRL280</strain>
    </source>
</reference>
<feature type="compositionally biased region" description="Basic residues" evidence="1">
    <location>
        <begin position="1"/>
        <end position="16"/>
    </location>
</feature>
<name>A0A8H7NUC2_9APHY</name>
<reference evidence="2" key="1">
    <citation type="submission" date="2020-11" db="EMBL/GenBank/DDBJ databases">
        <authorList>
            <person name="Koelle M."/>
            <person name="Horta M.A.C."/>
            <person name="Nowrousian M."/>
            <person name="Ohm R.A."/>
            <person name="Benz P."/>
            <person name="Pilgard A."/>
        </authorList>
    </citation>
    <scope>NUCLEOTIDE SEQUENCE</scope>
    <source>
        <strain evidence="2">FPRL280</strain>
    </source>
</reference>
<organism evidence="2 3">
    <name type="scientific">Rhodonia placenta</name>
    <dbReference type="NCBI Taxonomy" id="104341"/>
    <lineage>
        <taxon>Eukaryota</taxon>
        <taxon>Fungi</taxon>
        <taxon>Dikarya</taxon>
        <taxon>Basidiomycota</taxon>
        <taxon>Agaricomycotina</taxon>
        <taxon>Agaricomycetes</taxon>
        <taxon>Polyporales</taxon>
        <taxon>Adustoporiaceae</taxon>
        <taxon>Rhodonia</taxon>
    </lineage>
</organism>
<accession>A0A8H7NUC2</accession>
<protein>
    <submittedName>
        <fullName evidence="2">Uncharacterized protein</fullName>
    </submittedName>
</protein>
<dbReference type="Proteomes" id="UP000639403">
    <property type="component" value="Unassembled WGS sequence"/>
</dbReference>
<proteinExistence type="predicted"/>
<dbReference type="EMBL" id="JADOXO010000464">
    <property type="protein sequence ID" value="KAF9803971.1"/>
    <property type="molecule type" value="Genomic_DNA"/>
</dbReference>
<sequence>MRTTRHRNTRRARGRPSHMPPGTHHAAGQSTARVWTATRCWTHGRRLTSTARCLLTFARLNSARQAS</sequence>
<dbReference type="AlphaFoldDB" id="A0A8H7NUC2"/>